<dbReference type="STRING" id="457427.SSOG_03561"/>
<feature type="compositionally biased region" description="Basic and acidic residues" evidence="1">
    <location>
        <begin position="26"/>
        <end position="50"/>
    </location>
</feature>
<organism evidence="3 4">
    <name type="scientific">Streptomyces himastatinicus ATCC 53653</name>
    <dbReference type="NCBI Taxonomy" id="457427"/>
    <lineage>
        <taxon>Bacteria</taxon>
        <taxon>Bacillati</taxon>
        <taxon>Actinomycetota</taxon>
        <taxon>Actinomycetes</taxon>
        <taxon>Kitasatosporales</taxon>
        <taxon>Streptomycetaceae</taxon>
        <taxon>Streptomyces</taxon>
        <taxon>Streptomyces violaceusniger group</taxon>
    </lineage>
</organism>
<feature type="compositionally biased region" description="Basic and acidic residues" evidence="1">
    <location>
        <begin position="397"/>
        <end position="411"/>
    </location>
</feature>
<dbReference type="InterPro" id="IPR029121">
    <property type="entry name" value="Ntox11"/>
</dbReference>
<dbReference type="AlphaFoldDB" id="D9WNF0"/>
<feature type="region of interest" description="Disordered" evidence="1">
    <location>
        <begin position="397"/>
        <end position="429"/>
    </location>
</feature>
<dbReference type="Pfam" id="PF15521">
    <property type="entry name" value="Ntox11"/>
    <property type="match status" value="1"/>
</dbReference>
<reference evidence="3 4" key="1">
    <citation type="submission" date="2009-02" db="EMBL/GenBank/DDBJ databases">
        <title>Annotation of Streptomyces hygroscopicus strain ATCC 53653.</title>
        <authorList>
            <consortium name="The Broad Institute Genome Sequencing Platform"/>
            <consortium name="Broad Institute Microbial Sequencing Center"/>
            <person name="Fischbach M."/>
            <person name="Godfrey P."/>
            <person name="Ward D."/>
            <person name="Young S."/>
            <person name="Zeng Q."/>
            <person name="Koehrsen M."/>
            <person name="Alvarado L."/>
            <person name="Berlin A.M."/>
            <person name="Bochicchio J."/>
            <person name="Borenstein D."/>
            <person name="Chapman S.B."/>
            <person name="Chen Z."/>
            <person name="Engels R."/>
            <person name="Freedman E."/>
            <person name="Gellesch M."/>
            <person name="Goldberg J."/>
            <person name="Griggs A."/>
            <person name="Gujja S."/>
            <person name="Heilman E.R."/>
            <person name="Heiman D.I."/>
            <person name="Hepburn T.A."/>
            <person name="Howarth C."/>
            <person name="Jen D."/>
            <person name="Larson L."/>
            <person name="Lewis B."/>
            <person name="Mehta T."/>
            <person name="Park D."/>
            <person name="Pearson M."/>
            <person name="Richards J."/>
            <person name="Roberts A."/>
            <person name="Saif S."/>
            <person name="Shea T.D."/>
            <person name="Shenoy N."/>
            <person name="Sisk P."/>
            <person name="Stolte C."/>
            <person name="Sykes S.N."/>
            <person name="Thomson T."/>
            <person name="Walk T."/>
            <person name="White J."/>
            <person name="Yandava C."/>
            <person name="Straight P."/>
            <person name="Clardy J."/>
            <person name="Hung D."/>
            <person name="Kolter R."/>
            <person name="Mekalanos J."/>
            <person name="Walker S."/>
            <person name="Walsh C.T."/>
            <person name="Wieland-Brown L.C."/>
            <person name="Haas B."/>
            <person name="Nusbaum C."/>
            <person name="Birren B."/>
        </authorList>
    </citation>
    <scope>NUCLEOTIDE SEQUENCE [LARGE SCALE GENOMIC DNA]</scope>
    <source>
        <strain evidence="3 4">ATCC 53653</strain>
    </source>
</reference>
<evidence type="ECO:0000313" key="3">
    <source>
        <dbReference type="EMBL" id="EFL23847.1"/>
    </source>
</evidence>
<accession>D9WNF0</accession>
<gene>
    <name evidence="3" type="ORF">SSOG_03561</name>
</gene>
<evidence type="ECO:0000259" key="2">
    <source>
        <dbReference type="Pfam" id="PF15521"/>
    </source>
</evidence>
<keyword evidence="4" id="KW-1185">Reference proteome</keyword>
<evidence type="ECO:0000256" key="1">
    <source>
        <dbReference type="SAM" id="MobiDB-lite"/>
    </source>
</evidence>
<sequence>MPAGRVSQRERTYRIKEAANPMHAARKPDHDHSSDRSRSPVRPAPDRATAKPDVPAGPGSSMTQGQMIALQRSVGNLAASKVMAQATVTVQRTGEPSATAAAAEQPAKDAKDVKGKEVIYRLSRSIESRAVESKLKPNVWAPGTWYPEKLMLEGKMRLRRTLDRRVIAGEVFTAQDLADIEALTTVNPTWLKDVGIGTIADAKAYTTKGNYKDWLNLPAGKRVLTATLAYNAHLKGAPVPDAPDYTLGRFFNTQGSNLTDDQKQPLLDERDEQIRQTAVRTLHPAAIPPQDMHADANKASVTQHQAKADKARDVFTNVLLVLQHGLKIYDKEQKQHIDYRDGDVVRALAHGGRVNIRIPALSAGESAASLTDFLGVTDKGKPAQFVEERPYATHGMDIEKNKGGKRGKFEETSGGLVSVGNRIKPGGPDMWGMDVPGGGFGSKDWNGDVVLPTGSHGHMLLVFTAPTKEKDGSLLVGIETVGPDKPSPVGYKHDFRSTEATSNPETVLHGHKRDKIGSGGTAKNERYVDLKELGKAQGGGDWRAFLDGIKQGWYAELKKTQDGSDERQAMYHELVGPRQNFYGQTD</sequence>
<protein>
    <submittedName>
        <fullName evidence="3">PE-PGRS family protein</fullName>
    </submittedName>
</protein>
<name>D9WNF0_9ACTN</name>
<feature type="compositionally biased region" description="Basic and acidic residues" evidence="1">
    <location>
        <begin position="7"/>
        <end position="17"/>
    </location>
</feature>
<dbReference type="Proteomes" id="UP000003963">
    <property type="component" value="Unassembled WGS sequence"/>
</dbReference>
<feature type="region of interest" description="Disordered" evidence="1">
    <location>
        <begin position="1"/>
        <end position="63"/>
    </location>
</feature>
<dbReference type="EMBL" id="GG657754">
    <property type="protein sequence ID" value="EFL23847.1"/>
    <property type="molecule type" value="Genomic_DNA"/>
</dbReference>
<proteinExistence type="predicted"/>
<feature type="domain" description="Novel toxin 11" evidence="2">
    <location>
        <begin position="429"/>
        <end position="574"/>
    </location>
</feature>
<dbReference type="HOGENOM" id="CLU_465329_0_0_11"/>
<evidence type="ECO:0000313" key="4">
    <source>
        <dbReference type="Proteomes" id="UP000003963"/>
    </source>
</evidence>